<dbReference type="AlphaFoldDB" id="A0A833R181"/>
<evidence type="ECO:0000313" key="3">
    <source>
        <dbReference type="Proteomes" id="UP000623129"/>
    </source>
</evidence>
<dbReference type="Pfam" id="PF26178">
    <property type="entry name" value="PI-PLC_cat"/>
    <property type="match status" value="1"/>
</dbReference>
<dbReference type="InterPro" id="IPR017946">
    <property type="entry name" value="PLC-like_Pdiesterase_TIM-brl"/>
</dbReference>
<dbReference type="OrthoDB" id="7984201at2759"/>
<dbReference type="Proteomes" id="UP000623129">
    <property type="component" value="Unassembled WGS sequence"/>
</dbReference>
<dbReference type="Gene3D" id="3.20.20.190">
    <property type="entry name" value="Phosphatidylinositol (PI) phosphodiesterase"/>
    <property type="match status" value="1"/>
</dbReference>
<feature type="chain" id="PRO_5032819938" evidence="1">
    <location>
        <begin position="23"/>
        <end position="399"/>
    </location>
</feature>
<accession>A0A833R181</accession>
<reference evidence="2" key="1">
    <citation type="submission" date="2020-01" db="EMBL/GenBank/DDBJ databases">
        <title>Genome sequence of Kobresia littledalei, the first chromosome-level genome in the family Cyperaceae.</title>
        <authorList>
            <person name="Qu G."/>
        </authorList>
    </citation>
    <scope>NUCLEOTIDE SEQUENCE</scope>
    <source>
        <strain evidence="2">C.B.Clarke</strain>
        <tissue evidence="2">Leaf</tissue>
    </source>
</reference>
<organism evidence="2 3">
    <name type="scientific">Carex littledalei</name>
    <dbReference type="NCBI Taxonomy" id="544730"/>
    <lineage>
        <taxon>Eukaryota</taxon>
        <taxon>Viridiplantae</taxon>
        <taxon>Streptophyta</taxon>
        <taxon>Embryophyta</taxon>
        <taxon>Tracheophyta</taxon>
        <taxon>Spermatophyta</taxon>
        <taxon>Magnoliopsida</taxon>
        <taxon>Liliopsida</taxon>
        <taxon>Poales</taxon>
        <taxon>Cyperaceae</taxon>
        <taxon>Cyperoideae</taxon>
        <taxon>Cariceae</taxon>
        <taxon>Carex</taxon>
        <taxon>Carex subgen. Euthyceras</taxon>
    </lineage>
</organism>
<keyword evidence="3" id="KW-1185">Reference proteome</keyword>
<comment type="caution">
    <text evidence="2">The sequence shown here is derived from an EMBL/GenBank/DDBJ whole genome shotgun (WGS) entry which is preliminary data.</text>
</comment>
<dbReference type="EMBL" id="SWLB01000007">
    <property type="protein sequence ID" value="KAF3336640.1"/>
    <property type="molecule type" value="Genomic_DNA"/>
</dbReference>
<dbReference type="SUPFAM" id="SSF51695">
    <property type="entry name" value="PLC-like phosphodiesterases"/>
    <property type="match status" value="1"/>
</dbReference>
<gene>
    <name evidence="2" type="ORF">FCM35_KLT19226</name>
</gene>
<evidence type="ECO:0000256" key="1">
    <source>
        <dbReference type="SAM" id="SignalP"/>
    </source>
</evidence>
<dbReference type="InterPro" id="IPR051057">
    <property type="entry name" value="PI-PLC_domain"/>
</dbReference>
<dbReference type="PANTHER" id="PTHR13593">
    <property type="match status" value="1"/>
</dbReference>
<dbReference type="PROSITE" id="PS50007">
    <property type="entry name" value="PIPLC_X_DOMAIN"/>
    <property type="match status" value="1"/>
</dbReference>
<dbReference type="PANTHER" id="PTHR13593:SF89">
    <property type="entry name" value="PLC-LIKE PHOSPHODIESTERASES SUPERFAMILY PROTEIN"/>
    <property type="match status" value="1"/>
</dbReference>
<keyword evidence="1" id="KW-0732">Signal</keyword>
<proteinExistence type="predicted"/>
<evidence type="ECO:0000313" key="2">
    <source>
        <dbReference type="EMBL" id="KAF3336640.1"/>
    </source>
</evidence>
<protein>
    <submittedName>
        <fullName evidence="2">PI-PLC X domain-containing protein</fullName>
    </submittedName>
</protein>
<dbReference type="CDD" id="cd08588">
    <property type="entry name" value="PI-PLCc_At5g67130_like"/>
    <property type="match status" value="1"/>
</dbReference>
<sequence>MRLHWSLLFLSLILALPLRIHGTVGDRCSADKDCGTGQHCDSCSNTRQSICTRTSPIDPETMGTGFAFNKYSWLTTHNSFAISGQSSATGSALLSPTNQENNVTSQLQDGVRGLMLDMYDFNNDVWLCHSYGGVCYNYTAFQPAVNTLKEIKTFLDENQNEVVTIFIEDYTKIGSIPSIFNSSGLMKYWFPVTEMPQNGSNWPLLSDMIKNNSRLLVFTSKSAKQAAEGVAYEWNFVVENQYGNGGMVSGQCPNRAESSSMDNKTKSLVLMNFFPDNPSLTSACSNNSAPLLSMLNTCHSASANRWANYIAVDFYKRSDGGGAPLATDVANGHLVCGCDNIAYCKANATYGTCSIPPPPPPTPPPPPSPTSPPNAASVFVTNKFIWFIQLTLVAVILLS</sequence>
<feature type="signal peptide" evidence="1">
    <location>
        <begin position="1"/>
        <end position="22"/>
    </location>
</feature>
<dbReference type="GO" id="GO:0006629">
    <property type="term" value="P:lipid metabolic process"/>
    <property type="evidence" value="ECO:0007669"/>
    <property type="project" value="InterPro"/>
</dbReference>
<dbReference type="GO" id="GO:0008081">
    <property type="term" value="F:phosphoric diester hydrolase activity"/>
    <property type="evidence" value="ECO:0007669"/>
    <property type="project" value="InterPro"/>
</dbReference>
<name>A0A833R181_9POAL</name>